<name>A0ACA9P9A7_9GLOM</name>
<feature type="non-terminal residue" evidence="1">
    <location>
        <position position="56"/>
    </location>
</feature>
<feature type="non-terminal residue" evidence="1">
    <location>
        <position position="1"/>
    </location>
</feature>
<sequence length="56" mass="6652">VYPYLSIEKQLCHPHYCQIVEADRSQRKRELDKKKITIQKKRVLEPIEPSNNDNTG</sequence>
<organism evidence="1 2">
    <name type="scientific">Cetraspora pellucida</name>
    <dbReference type="NCBI Taxonomy" id="1433469"/>
    <lineage>
        <taxon>Eukaryota</taxon>
        <taxon>Fungi</taxon>
        <taxon>Fungi incertae sedis</taxon>
        <taxon>Mucoromycota</taxon>
        <taxon>Glomeromycotina</taxon>
        <taxon>Glomeromycetes</taxon>
        <taxon>Diversisporales</taxon>
        <taxon>Gigasporaceae</taxon>
        <taxon>Cetraspora</taxon>
    </lineage>
</organism>
<reference evidence="1" key="1">
    <citation type="submission" date="2021-06" db="EMBL/GenBank/DDBJ databases">
        <authorList>
            <person name="Kallberg Y."/>
            <person name="Tangrot J."/>
            <person name="Rosling A."/>
        </authorList>
    </citation>
    <scope>NUCLEOTIDE SEQUENCE</scope>
    <source>
        <strain evidence="1">28 12/20/2015</strain>
    </source>
</reference>
<keyword evidence="2" id="KW-1185">Reference proteome</keyword>
<gene>
    <name evidence="1" type="ORF">SPELUC_LOCUS11149</name>
</gene>
<dbReference type="Proteomes" id="UP000789366">
    <property type="component" value="Unassembled WGS sequence"/>
</dbReference>
<proteinExistence type="predicted"/>
<dbReference type="EMBL" id="CAJVPW010022690">
    <property type="protein sequence ID" value="CAG8698523.1"/>
    <property type="molecule type" value="Genomic_DNA"/>
</dbReference>
<protein>
    <submittedName>
        <fullName evidence="1">5168_t:CDS:1</fullName>
    </submittedName>
</protein>
<comment type="caution">
    <text evidence="1">The sequence shown here is derived from an EMBL/GenBank/DDBJ whole genome shotgun (WGS) entry which is preliminary data.</text>
</comment>
<accession>A0ACA9P9A7</accession>
<evidence type="ECO:0000313" key="2">
    <source>
        <dbReference type="Proteomes" id="UP000789366"/>
    </source>
</evidence>
<evidence type="ECO:0000313" key="1">
    <source>
        <dbReference type="EMBL" id="CAG8698523.1"/>
    </source>
</evidence>